<dbReference type="STRING" id="1051891.A0A0C3LVM2"/>
<dbReference type="SUPFAM" id="SSF53383">
    <property type="entry name" value="PLP-dependent transferases"/>
    <property type="match status" value="1"/>
</dbReference>
<proteinExistence type="predicted"/>
<dbReference type="HOGENOM" id="CLU_011302_1_1_1"/>
<dbReference type="InterPro" id="IPR015422">
    <property type="entry name" value="PyrdxlP-dep_Trfase_small"/>
</dbReference>
<dbReference type="GO" id="GO:0003962">
    <property type="term" value="F:cystathionine gamma-synthase activity"/>
    <property type="evidence" value="ECO:0007669"/>
    <property type="project" value="TreeGrafter"/>
</dbReference>
<keyword evidence="2" id="KW-1185">Reference proteome</keyword>
<dbReference type="Proteomes" id="UP000054248">
    <property type="component" value="Unassembled WGS sequence"/>
</dbReference>
<dbReference type="EMBL" id="KN823042">
    <property type="protein sequence ID" value="KIO25427.1"/>
    <property type="molecule type" value="Genomic_DNA"/>
</dbReference>
<dbReference type="Gene3D" id="3.90.1150.10">
    <property type="entry name" value="Aspartate Aminotransferase, domain 1"/>
    <property type="match status" value="1"/>
</dbReference>
<dbReference type="PANTHER" id="PTHR42699:SF1">
    <property type="entry name" value="CYSTATHIONINE GAMMA-SYNTHASE-RELATED"/>
    <property type="match status" value="1"/>
</dbReference>
<dbReference type="AlphaFoldDB" id="A0A0C3LVM2"/>
<gene>
    <name evidence="1" type="ORF">M407DRAFT_210584</name>
</gene>
<dbReference type="Gene3D" id="3.40.640.10">
    <property type="entry name" value="Type I PLP-dependent aspartate aminotransferase-like (Major domain)"/>
    <property type="match status" value="1"/>
</dbReference>
<name>A0A0C3LVM2_9AGAM</name>
<accession>A0A0C3LVM2</accession>
<organism evidence="1 2">
    <name type="scientific">Tulasnella calospora MUT 4182</name>
    <dbReference type="NCBI Taxonomy" id="1051891"/>
    <lineage>
        <taxon>Eukaryota</taxon>
        <taxon>Fungi</taxon>
        <taxon>Dikarya</taxon>
        <taxon>Basidiomycota</taxon>
        <taxon>Agaricomycotina</taxon>
        <taxon>Agaricomycetes</taxon>
        <taxon>Cantharellales</taxon>
        <taxon>Tulasnellaceae</taxon>
        <taxon>Tulasnella</taxon>
    </lineage>
</organism>
<protein>
    <recommendedName>
        <fullName evidence="3">Cystathionine gamma-synthase</fullName>
    </recommendedName>
</protein>
<dbReference type="InterPro" id="IPR015424">
    <property type="entry name" value="PyrdxlP-dep_Trfase"/>
</dbReference>
<evidence type="ECO:0000313" key="2">
    <source>
        <dbReference type="Proteomes" id="UP000054248"/>
    </source>
</evidence>
<evidence type="ECO:0000313" key="1">
    <source>
        <dbReference type="EMBL" id="KIO25427.1"/>
    </source>
</evidence>
<sequence length="497" mass="55317">MSTAETSLITSELGWPVPYIPHAISVSMPTWEDNRGFAVGEARVVDALTTGYPRFMPHESVKLLGGICEEKFGNPGERCILVSSAKLAEAMRSFLHIHSPSPVAVRIAHHVLPPPTPDPNHDQVSENQELCSDQSLELDIVFFPAESFMLAKTCWELSGTGVFSRRADRFPFICTLKLLQNWGPGCHFFGFGADDDLSEVRRVAQEAASSGAPITALFCEVPSNPLLRTSNLVELRRIADEFDFLIVVDDTVGNFVNVDIMSYSDIVVTSLTKVFSGSLVLNPERRHYTLLRDHLKATYEQVCWHEDLVRLEVNSRNFAHRIDVMNRNAEAVADWLWSQSEAYDTAHGESQNSNSKKKVITKVFFPKWERRENYDACRRQPASPAVAPLYPSGFGNMLTILFSNESAARAFYDNLGCEKGPTIVAEGADVRFAPGTNFTIACPYTLLSHYSELDWAAEWGVLVNVVRVSIGMEDKETILGWVKYALEAAEKASGSQL</sequence>
<reference evidence="2" key="2">
    <citation type="submission" date="2015-01" db="EMBL/GenBank/DDBJ databases">
        <title>Evolutionary Origins and Diversification of the Mycorrhizal Mutualists.</title>
        <authorList>
            <consortium name="DOE Joint Genome Institute"/>
            <consortium name="Mycorrhizal Genomics Consortium"/>
            <person name="Kohler A."/>
            <person name="Kuo A."/>
            <person name="Nagy L.G."/>
            <person name="Floudas D."/>
            <person name="Copeland A."/>
            <person name="Barry K.W."/>
            <person name="Cichocki N."/>
            <person name="Veneault-Fourrey C."/>
            <person name="LaButti K."/>
            <person name="Lindquist E.A."/>
            <person name="Lipzen A."/>
            <person name="Lundell T."/>
            <person name="Morin E."/>
            <person name="Murat C."/>
            <person name="Riley R."/>
            <person name="Ohm R."/>
            <person name="Sun H."/>
            <person name="Tunlid A."/>
            <person name="Henrissat B."/>
            <person name="Grigoriev I.V."/>
            <person name="Hibbett D.S."/>
            <person name="Martin F."/>
        </authorList>
    </citation>
    <scope>NUCLEOTIDE SEQUENCE [LARGE SCALE GENOMIC DNA]</scope>
    <source>
        <strain evidence="2">MUT 4182</strain>
    </source>
</reference>
<dbReference type="InterPro" id="IPR051750">
    <property type="entry name" value="Trans-sulfuration_enzymes"/>
</dbReference>
<dbReference type="GO" id="GO:0019346">
    <property type="term" value="P:transsulfuration"/>
    <property type="evidence" value="ECO:0007669"/>
    <property type="project" value="TreeGrafter"/>
</dbReference>
<dbReference type="OrthoDB" id="10047078at2759"/>
<dbReference type="InterPro" id="IPR015421">
    <property type="entry name" value="PyrdxlP-dep_Trfase_major"/>
</dbReference>
<reference evidence="1 2" key="1">
    <citation type="submission" date="2014-04" db="EMBL/GenBank/DDBJ databases">
        <authorList>
            <consortium name="DOE Joint Genome Institute"/>
            <person name="Kuo A."/>
            <person name="Girlanda M."/>
            <person name="Perotto S."/>
            <person name="Kohler A."/>
            <person name="Nagy L.G."/>
            <person name="Floudas D."/>
            <person name="Copeland A."/>
            <person name="Barry K.W."/>
            <person name="Cichocki N."/>
            <person name="Veneault-Fourrey C."/>
            <person name="LaButti K."/>
            <person name="Lindquist E.A."/>
            <person name="Lipzen A."/>
            <person name="Lundell T."/>
            <person name="Morin E."/>
            <person name="Murat C."/>
            <person name="Sun H."/>
            <person name="Tunlid A."/>
            <person name="Henrissat B."/>
            <person name="Grigoriev I.V."/>
            <person name="Hibbett D.S."/>
            <person name="Martin F."/>
            <person name="Nordberg H.P."/>
            <person name="Cantor M.N."/>
            <person name="Hua S.X."/>
        </authorList>
    </citation>
    <scope>NUCLEOTIDE SEQUENCE [LARGE SCALE GENOMIC DNA]</scope>
    <source>
        <strain evidence="1 2">MUT 4182</strain>
    </source>
</reference>
<dbReference type="PANTHER" id="PTHR42699">
    <property type="match status" value="1"/>
</dbReference>
<evidence type="ECO:0008006" key="3">
    <source>
        <dbReference type="Google" id="ProtNLM"/>
    </source>
</evidence>